<dbReference type="Proteomes" id="UP001162640">
    <property type="component" value="Unassembled WGS sequence"/>
</dbReference>
<keyword evidence="1" id="KW-0175">Coiled coil</keyword>
<feature type="coiled-coil region" evidence="1">
    <location>
        <begin position="4"/>
        <end position="68"/>
    </location>
</feature>
<sequence>MTSMNELESELKRISDQISTTAKAMRVLQKEAEEDAFSLKKLRQKIEKAETDEEKTQLEEDKMLLEGEIESKQGSVLTVALVEAKNLDEGVTLTCSGDDYSLTETPITISGIDKSSAVLTLKAEGLTSADLDAEPLCVGDKQEEIAMVREGESVPEGFAVVKFIYKKGGEDEKKELIEKYHDLGKQRDTIIKNMRAVAQVAPSRGALGGGAAGGGAVQAGFLNKGGAKKDTGVLAKVQAKWDAVAPIFWRVKNPLLFAGVVVGMALFGDELAVPVPVV</sequence>
<protein>
    <submittedName>
        <fullName evidence="2">Uncharacterized protein</fullName>
    </submittedName>
</protein>
<accession>A0A9W7AQ74</accession>
<evidence type="ECO:0000256" key="1">
    <source>
        <dbReference type="SAM" id="Coils"/>
    </source>
</evidence>
<name>A0A9W7AQ74_9STRA</name>
<dbReference type="EMBL" id="BLQM01000182">
    <property type="protein sequence ID" value="GMH73148.1"/>
    <property type="molecule type" value="Genomic_DNA"/>
</dbReference>
<organism evidence="2 3">
    <name type="scientific">Triparma laevis f. inornata</name>
    <dbReference type="NCBI Taxonomy" id="1714386"/>
    <lineage>
        <taxon>Eukaryota</taxon>
        <taxon>Sar</taxon>
        <taxon>Stramenopiles</taxon>
        <taxon>Ochrophyta</taxon>
        <taxon>Bolidophyceae</taxon>
        <taxon>Parmales</taxon>
        <taxon>Triparmaceae</taxon>
        <taxon>Triparma</taxon>
    </lineage>
</organism>
<gene>
    <name evidence="2" type="ORF">TL16_g06105</name>
</gene>
<evidence type="ECO:0000313" key="3">
    <source>
        <dbReference type="Proteomes" id="UP001162640"/>
    </source>
</evidence>
<evidence type="ECO:0000313" key="2">
    <source>
        <dbReference type="EMBL" id="GMH73148.1"/>
    </source>
</evidence>
<proteinExistence type="predicted"/>
<comment type="caution">
    <text evidence="2">The sequence shown here is derived from an EMBL/GenBank/DDBJ whole genome shotgun (WGS) entry which is preliminary data.</text>
</comment>
<dbReference type="AlphaFoldDB" id="A0A9W7AQ74"/>
<reference evidence="3" key="1">
    <citation type="journal article" date="2023" name="Commun. Biol.">
        <title>Genome analysis of Parmales, the sister group of diatoms, reveals the evolutionary specialization of diatoms from phago-mixotrophs to photoautotrophs.</title>
        <authorList>
            <person name="Ban H."/>
            <person name="Sato S."/>
            <person name="Yoshikawa S."/>
            <person name="Yamada K."/>
            <person name="Nakamura Y."/>
            <person name="Ichinomiya M."/>
            <person name="Sato N."/>
            <person name="Blanc-Mathieu R."/>
            <person name="Endo H."/>
            <person name="Kuwata A."/>
            <person name="Ogata H."/>
        </authorList>
    </citation>
    <scope>NUCLEOTIDE SEQUENCE [LARGE SCALE GENOMIC DNA]</scope>
</reference>